<evidence type="ECO:0000256" key="2">
    <source>
        <dbReference type="ARBA" id="ARBA00023125"/>
    </source>
</evidence>
<keyword evidence="4" id="KW-1133">Transmembrane helix</keyword>
<dbReference type="AlphaFoldDB" id="A0A926F8S2"/>
<dbReference type="Gene3D" id="1.10.10.60">
    <property type="entry name" value="Homeodomain-like"/>
    <property type="match status" value="2"/>
</dbReference>
<dbReference type="Pfam" id="PF13424">
    <property type="entry name" value="TPR_12"/>
    <property type="match status" value="1"/>
</dbReference>
<evidence type="ECO:0000313" key="6">
    <source>
        <dbReference type="EMBL" id="MBC8594004.1"/>
    </source>
</evidence>
<dbReference type="InterPro" id="IPR011990">
    <property type="entry name" value="TPR-like_helical_dom_sf"/>
</dbReference>
<protein>
    <submittedName>
        <fullName evidence="6">Helix-turn-helix domain-containing protein</fullName>
    </submittedName>
</protein>
<comment type="caution">
    <text evidence="6">The sequence shown here is derived from an EMBL/GenBank/DDBJ whole genome shotgun (WGS) entry which is preliminary data.</text>
</comment>
<dbReference type="Gene3D" id="1.25.40.10">
    <property type="entry name" value="Tetratricopeptide repeat domain"/>
    <property type="match status" value="2"/>
</dbReference>
<dbReference type="Proteomes" id="UP000651085">
    <property type="component" value="Unassembled WGS sequence"/>
</dbReference>
<gene>
    <name evidence="6" type="ORF">H8744_12255</name>
</gene>
<name>A0A926F8S2_9BACT</name>
<evidence type="ECO:0000259" key="5">
    <source>
        <dbReference type="PROSITE" id="PS01124"/>
    </source>
</evidence>
<dbReference type="InterPro" id="IPR019734">
    <property type="entry name" value="TPR_rpt"/>
</dbReference>
<dbReference type="InterPro" id="IPR009057">
    <property type="entry name" value="Homeodomain-like_sf"/>
</dbReference>
<keyword evidence="2" id="KW-0238">DNA-binding</keyword>
<dbReference type="InterPro" id="IPR020449">
    <property type="entry name" value="Tscrpt_reg_AraC-type_HTH"/>
</dbReference>
<keyword evidence="3" id="KW-0804">Transcription</keyword>
<evidence type="ECO:0000313" key="7">
    <source>
        <dbReference type="Proteomes" id="UP000651085"/>
    </source>
</evidence>
<sequence length="564" mass="66335">MRKYLLLCLVALLGIIILYVFVNYRTGYSRLYKYFENLHDVALVEMGNSYYKRNSLDSAMILYSIVCSKYNSGLPDEMKRLYAHSFNRCGSIYLRYNNYTKGLRMFLNSLDICEETDDQEYTSKIYNNIANVYYLFKDYETSSKFCEKAYELGVKNHDKEMQNIALKNQIGLDCFLGDYEKVQEHLKLFNRLQTNDIYTFHYYQCISNGAINLKQQKFSEALVDFHTSSFYADSCATPKRMKYASLSNLSKTFLYMQRSDSAIYYLKKAEEIASSNDQYLNLLVECYDDFAEIYKNTNNASLYLEYKKRFLNVADSILNMQKFSRIKDMQFFHEMDKVEKRVYYLNEMQSLKDEQIKFQQFVLMTVACAFVIILLLSVILSIQNKKLKKANNELFNRNIEMLKFDDEEKKKRWQACNENEGEEDSPEIIQKVKYQGSVISDEEKRQLQEAIQNVMDNTLEYCSVDFNLDKMASLVNSRTKYVSQVINECYGKNFNIFINEYRIKEACRKLIDVDNYGSYTIAHIAESVGFKSNANFNVTFKKMTGITPSMYQSIAKKRKNQPEA</sequence>
<feature type="domain" description="HTH araC/xylS-type" evidence="5">
    <location>
        <begin position="449"/>
        <end position="554"/>
    </location>
</feature>
<dbReference type="PANTHER" id="PTHR43280:SF2">
    <property type="entry name" value="HTH-TYPE TRANSCRIPTIONAL REGULATOR EXSA"/>
    <property type="match status" value="1"/>
</dbReference>
<keyword evidence="4" id="KW-0812">Transmembrane</keyword>
<dbReference type="SMART" id="SM00028">
    <property type="entry name" value="TPR"/>
    <property type="match status" value="5"/>
</dbReference>
<dbReference type="GO" id="GO:0043565">
    <property type="term" value="F:sequence-specific DNA binding"/>
    <property type="evidence" value="ECO:0007669"/>
    <property type="project" value="InterPro"/>
</dbReference>
<evidence type="ECO:0000256" key="3">
    <source>
        <dbReference type="ARBA" id="ARBA00023163"/>
    </source>
</evidence>
<dbReference type="SUPFAM" id="SSF48452">
    <property type="entry name" value="TPR-like"/>
    <property type="match status" value="2"/>
</dbReference>
<dbReference type="PROSITE" id="PS01124">
    <property type="entry name" value="HTH_ARAC_FAMILY_2"/>
    <property type="match status" value="1"/>
</dbReference>
<proteinExistence type="predicted"/>
<keyword evidence="7" id="KW-1185">Reference proteome</keyword>
<dbReference type="SMART" id="SM00342">
    <property type="entry name" value="HTH_ARAC"/>
    <property type="match status" value="1"/>
</dbReference>
<accession>A0A926F8S2</accession>
<dbReference type="SUPFAM" id="SSF46689">
    <property type="entry name" value="Homeodomain-like"/>
    <property type="match status" value="1"/>
</dbReference>
<feature type="transmembrane region" description="Helical" evidence="4">
    <location>
        <begin position="361"/>
        <end position="382"/>
    </location>
</feature>
<dbReference type="PRINTS" id="PR00032">
    <property type="entry name" value="HTHARAC"/>
</dbReference>
<dbReference type="InterPro" id="IPR018060">
    <property type="entry name" value="HTH_AraC"/>
</dbReference>
<organism evidence="6 7">
    <name type="scientific">Jilunia laotingensis</name>
    <dbReference type="NCBI Taxonomy" id="2763675"/>
    <lineage>
        <taxon>Bacteria</taxon>
        <taxon>Pseudomonadati</taxon>
        <taxon>Bacteroidota</taxon>
        <taxon>Bacteroidia</taxon>
        <taxon>Bacteroidales</taxon>
        <taxon>Bacteroidaceae</taxon>
        <taxon>Jilunia</taxon>
    </lineage>
</organism>
<reference evidence="6" key="1">
    <citation type="submission" date="2020-08" db="EMBL/GenBank/DDBJ databases">
        <title>Genome public.</title>
        <authorList>
            <person name="Liu C."/>
            <person name="Sun Q."/>
        </authorList>
    </citation>
    <scope>NUCLEOTIDE SEQUENCE</scope>
    <source>
        <strain evidence="6">N12</strain>
    </source>
</reference>
<dbReference type="GO" id="GO:0003700">
    <property type="term" value="F:DNA-binding transcription factor activity"/>
    <property type="evidence" value="ECO:0007669"/>
    <property type="project" value="InterPro"/>
</dbReference>
<dbReference type="PANTHER" id="PTHR43280">
    <property type="entry name" value="ARAC-FAMILY TRANSCRIPTIONAL REGULATOR"/>
    <property type="match status" value="1"/>
</dbReference>
<evidence type="ECO:0000256" key="4">
    <source>
        <dbReference type="SAM" id="Phobius"/>
    </source>
</evidence>
<dbReference type="Pfam" id="PF12833">
    <property type="entry name" value="HTH_18"/>
    <property type="match status" value="1"/>
</dbReference>
<evidence type="ECO:0000256" key="1">
    <source>
        <dbReference type="ARBA" id="ARBA00023015"/>
    </source>
</evidence>
<dbReference type="EMBL" id="JACRTF010000001">
    <property type="protein sequence ID" value="MBC8594004.1"/>
    <property type="molecule type" value="Genomic_DNA"/>
</dbReference>
<keyword evidence="1" id="KW-0805">Transcription regulation</keyword>
<keyword evidence="4" id="KW-0472">Membrane</keyword>